<feature type="coiled-coil region" evidence="4">
    <location>
        <begin position="582"/>
        <end position="609"/>
    </location>
</feature>
<dbReference type="RefSeq" id="WP_168151386.1">
    <property type="nucleotide sequence ID" value="NZ_JAAWVT010000002.1"/>
</dbReference>
<dbReference type="Gene3D" id="3.40.50.300">
    <property type="entry name" value="P-loop containing nucleotide triphosphate hydrolases"/>
    <property type="match status" value="2"/>
</dbReference>
<comment type="caution">
    <text evidence="7">The sequence shown here is derived from an EMBL/GenBank/DDBJ whole genome shotgun (WGS) entry which is preliminary data.</text>
</comment>
<feature type="region of interest" description="Disordered" evidence="5">
    <location>
        <begin position="225"/>
        <end position="244"/>
    </location>
</feature>
<evidence type="ECO:0000313" key="8">
    <source>
        <dbReference type="Proteomes" id="UP000746595"/>
    </source>
</evidence>
<comment type="subunit">
    <text evidence="2">Heterodimer of SbcC and SbcD.</text>
</comment>
<evidence type="ECO:0000256" key="2">
    <source>
        <dbReference type="ARBA" id="ARBA00011322"/>
    </source>
</evidence>
<comment type="similarity">
    <text evidence="1">Belongs to the SMC family. SbcC subfamily.</text>
</comment>
<accession>A0ABX1G2S4</accession>
<keyword evidence="8" id="KW-1185">Reference proteome</keyword>
<evidence type="ECO:0000256" key="3">
    <source>
        <dbReference type="ARBA" id="ARBA00013368"/>
    </source>
</evidence>
<reference evidence="7 8" key="1">
    <citation type="submission" date="2020-04" db="EMBL/GenBank/DDBJ databases">
        <title>Paeniglutamicibacter sp. ANT13_2, a novel actinomycete isolated from sediment in Antarctica.</title>
        <authorList>
            <person name="Sakdapetsiri C."/>
            <person name="Pinyakong O."/>
        </authorList>
    </citation>
    <scope>NUCLEOTIDE SEQUENCE [LARGE SCALE GENOMIC DNA]</scope>
    <source>
        <strain evidence="7 8">ANT13_2</strain>
    </source>
</reference>
<feature type="coiled-coil region" evidence="4">
    <location>
        <begin position="643"/>
        <end position="686"/>
    </location>
</feature>
<dbReference type="EMBL" id="JAAWVT010000002">
    <property type="protein sequence ID" value="NKG20519.1"/>
    <property type="molecule type" value="Genomic_DNA"/>
</dbReference>
<evidence type="ECO:0000256" key="4">
    <source>
        <dbReference type="SAM" id="Coils"/>
    </source>
</evidence>
<dbReference type="InterPro" id="IPR038729">
    <property type="entry name" value="Rad50/SbcC_AAA"/>
</dbReference>
<sequence>MRVHALQLEAFGPFAKRAFINFDALSEAGIFLLNGETGAGKTSVLDGICYALYGSLPGVRTGSKSLRSDHAAPDALPEVICEFSTGGRRFEVTRSPAWERPSKRAKSGFTTEKAQSRLRERINGVWVEKSTRNDEVGHTLLGILGLDREQFTKVAMLPQGAFAAFLRASDKDREGLLRSLFDTSDYAMTERILNERATAARAEAEDAERARSTTLAQLVADASSTLYAESESESDENGDGGLPQAAREHLAAGESAELGELLRFEVRGTRSGLAQSRERADAQLAAAQKSHVALDERATRHRQLSELGNLRQAHESHAESIAALGALLEADARAVGLLPYHQQLVDARAKVQEAHRLLAAAAAAVQSGAANELLLAREPDIAGVLDAALDSEPETSVLESLAGHGSEAAKAARAAAALIEAALPEEEELEQVRGEVLVLGESLGSLTAQQRERAARIEVINAELPMLRERHAEFAALAESAAALEAAVLAATQRRDAVLERTQAEKAQATAHTAANTARTHTLDARERVNNLITLRLEQSAAVLAQELSDGQPCLVCGSTSHPEPANLPEGELVTTDGIEAARNLLAAAEKAEEKRNAVLKKAETALDLCRGKIGELSTAAAATELASATEAHDTALASGQQQSAAEEKLHSSEIELETLKAEASAAETERQVTAAKQEAQAARIVKLETRLAKLGRPGESLSERHVLLGAGASALEGLVSAVRTCLEAGRTENAAAKLWEQKLGEISVPDTAAWRALLLDDAQRTVHQREVRAHNDEAVRIKTLAEAPGIEAARLEAAAGIGAPDDAEHAAAAQVLAAATTARDAVLSRDAVLASYGQRLEEALHTLEVLARQAGPVLERYATLKGISELVRGAGENRLKMTLSTYVLAARLESVALAATQRLLMMTGQRYSLVHDDTPKGNNKSGLGLQVLDSWTQVKRDTQTLSGGESFMASLALALGLADVIQAQSGGIDIETLFVDEGFGSLDAETLEHVMDALEKLRSGGRVIGVVSHVAEMKQRIATQLNVHKSQFGSTVSMQIGV</sequence>
<dbReference type="Pfam" id="PF13558">
    <property type="entry name" value="SbcC_Walker_B"/>
    <property type="match status" value="1"/>
</dbReference>
<evidence type="ECO:0000313" key="7">
    <source>
        <dbReference type="EMBL" id="NKG20519.1"/>
    </source>
</evidence>
<evidence type="ECO:0000256" key="1">
    <source>
        <dbReference type="ARBA" id="ARBA00006930"/>
    </source>
</evidence>
<protein>
    <recommendedName>
        <fullName evidence="3">Nuclease SbcCD subunit C</fullName>
    </recommendedName>
</protein>
<feature type="domain" description="Rad50/SbcC-type AAA" evidence="6">
    <location>
        <begin position="6"/>
        <end position="189"/>
    </location>
</feature>
<evidence type="ECO:0000256" key="5">
    <source>
        <dbReference type="SAM" id="MobiDB-lite"/>
    </source>
</evidence>
<name>A0ABX1G2S4_9MICC</name>
<dbReference type="PANTHER" id="PTHR32114">
    <property type="entry name" value="ABC TRANSPORTER ABCH.3"/>
    <property type="match status" value="1"/>
</dbReference>
<evidence type="ECO:0000259" key="6">
    <source>
        <dbReference type="Pfam" id="PF13476"/>
    </source>
</evidence>
<dbReference type="SUPFAM" id="SSF52540">
    <property type="entry name" value="P-loop containing nucleoside triphosphate hydrolases"/>
    <property type="match status" value="2"/>
</dbReference>
<keyword evidence="4" id="KW-0175">Coiled coil</keyword>
<dbReference type="PANTHER" id="PTHR32114:SF2">
    <property type="entry name" value="ABC TRANSPORTER ABCH.3"/>
    <property type="match status" value="1"/>
</dbReference>
<dbReference type="InterPro" id="IPR027417">
    <property type="entry name" value="P-loop_NTPase"/>
</dbReference>
<dbReference type="Pfam" id="PF13476">
    <property type="entry name" value="AAA_23"/>
    <property type="match status" value="1"/>
</dbReference>
<proteinExistence type="inferred from homology"/>
<dbReference type="Proteomes" id="UP000746595">
    <property type="component" value="Unassembled WGS sequence"/>
</dbReference>
<organism evidence="7 8">
    <name type="scientific">Paeniglutamicibacter terrestris</name>
    <dbReference type="NCBI Taxonomy" id="2723403"/>
    <lineage>
        <taxon>Bacteria</taxon>
        <taxon>Bacillati</taxon>
        <taxon>Actinomycetota</taxon>
        <taxon>Actinomycetes</taxon>
        <taxon>Micrococcales</taxon>
        <taxon>Micrococcaceae</taxon>
        <taxon>Paeniglutamicibacter</taxon>
    </lineage>
</organism>
<gene>
    <name evidence="7" type="ORF">HED64_07310</name>
</gene>